<dbReference type="Gene3D" id="3.40.50.720">
    <property type="entry name" value="NAD(P)-binding Rossmann-like Domain"/>
    <property type="match status" value="1"/>
</dbReference>
<sequence length="410" mass="44609">MTTTSRKDAEFEVILWGATGFTGALVARHLVETYGSDLRLALAGRNISKLEALRDQLDRPDLPLIKADSNDRSSLDSMVARTIVVCTTVGPYATYGNDLLAACAFAGVDYCDLTGEVQWMERTIDHYLDDARKSGARIVHTCGFDSIPTDLGTLFLQQAMHEQFGEYSDQVKSRVGKFSGSASGGTIASMMHMFEEAANDHAVREAMINPYSLNPKGERSGPDQPDLNKPEYDNDFQQWTSTFVMAAINTRVVRRSNALAGYPYGRDFIFSERMLTGEGGRGKRKAAIVCMGSQLTPLVMSVKPLRKLAARLLPSPGEGPSAEAQLKGHFELFFHGINADSGNSLKVRVSGDRDPGYGATSRMLGEAAVCLARDDLDCAGGIWTPATAMGKSLTRRLQQSAGMHFELIDA</sequence>
<protein>
    <submittedName>
        <fullName evidence="3">Saccharopine dehydrogenase</fullName>
    </submittedName>
</protein>
<dbReference type="Pfam" id="PF03435">
    <property type="entry name" value="Sacchrp_dh_NADP"/>
    <property type="match status" value="1"/>
</dbReference>
<feature type="region of interest" description="Disordered" evidence="1">
    <location>
        <begin position="211"/>
        <end position="232"/>
    </location>
</feature>
<accession>A0ABT3SYU6</accession>
<evidence type="ECO:0000313" key="4">
    <source>
        <dbReference type="Proteomes" id="UP001143307"/>
    </source>
</evidence>
<name>A0ABT3SYU6_9GAMM</name>
<dbReference type="PANTHER" id="PTHR12286:SF5">
    <property type="entry name" value="SACCHAROPINE DEHYDROGENASE-LIKE OXIDOREDUCTASE"/>
    <property type="match status" value="1"/>
</dbReference>
<dbReference type="PANTHER" id="PTHR12286">
    <property type="entry name" value="SACCHAROPINE DEHYDROGENASE-LIKE OXIDOREDUCTASE"/>
    <property type="match status" value="1"/>
</dbReference>
<dbReference type="InterPro" id="IPR051276">
    <property type="entry name" value="Saccharopine_DH-like_oxidrdct"/>
</dbReference>
<dbReference type="InterPro" id="IPR005097">
    <property type="entry name" value="Sacchrp_dh_NADP-bd"/>
</dbReference>
<dbReference type="SUPFAM" id="SSF51735">
    <property type="entry name" value="NAD(P)-binding Rossmann-fold domains"/>
    <property type="match status" value="1"/>
</dbReference>
<organism evidence="3 4">
    <name type="scientific">Candidatus Seongchinamella marina</name>
    <dbReference type="NCBI Taxonomy" id="2518990"/>
    <lineage>
        <taxon>Bacteria</taxon>
        <taxon>Pseudomonadati</taxon>
        <taxon>Pseudomonadota</taxon>
        <taxon>Gammaproteobacteria</taxon>
        <taxon>Cellvibrionales</taxon>
        <taxon>Halieaceae</taxon>
        <taxon>Seongchinamella</taxon>
    </lineage>
</organism>
<evidence type="ECO:0000259" key="2">
    <source>
        <dbReference type="Pfam" id="PF03435"/>
    </source>
</evidence>
<dbReference type="RefSeq" id="WP_279253833.1">
    <property type="nucleotide sequence ID" value="NZ_SHNP01000006.1"/>
</dbReference>
<feature type="domain" description="Saccharopine dehydrogenase NADP binding" evidence="2">
    <location>
        <begin position="13"/>
        <end position="136"/>
    </location>
</feature>
<reference evidence="3" key="1">
    <citation type="submission" date="2019-02" db="EMBL/GenBank/DDBJ databases">
        <authorList>
            <person name="Li S.-H."/>
        </authorList>
    </citation>
    <scope>NUCLEOTIDE SEQUENCE</scope>
    <source>
        <strain evidence="3">IMCC8485</strain>
    </source>
</reference>
<comment type="caution">
    <text evidence="3">The sequence shown here is derived from an EMBL/GenBank/DDBJ whole genome shotgun (WGS) entry which is preliminary data.</text>
</comment>
<dbReference type="Proteomes" id="UP001143307">
    <property type="component" value="Unassembled WGS sequence"/>
</dbReference>
<dbReference type="InterPro" id="IPR036291">
    <property type="entry name" value="NAD(P)-bd_dom_sf"/>
</dbReference>
<feature type="compositionally biased region" description="Basic and acidic residues" evidence="1">
    <location>
        <begin position="216"/>
        <end position="232"/>
    </location>
</feature>
<proteinExistence type="predicted"/>
<dbReference type="EMBL" id="SHNP01000006">
    <property type="protein sequence ID" value="MCX2975176.1"/>
    <property type="molecule type" value="Genomic_DNA"/>
</dbReference>
<gene>
    <name evidence="3" type="ORF">EYC87_16455</name>
</gene>
<evidence type="ECO:0000256" key="1">
    <source>
        <dbReference type="SAM" id="MobiDB-lite"/>
    </source>
</evidence>
<keyword evidence="4" id="KW-1185">Reference proteome</keyword>
<evidence type="ECO:0000313" key="3">
    <source>
        <dbReference type="EMBL" id="MCX2975176.1"/>
    </source>
</evidence>